<comment type="catalytic activity">
    <reaction evidence="2 4">
        <text>L-methionyl-[protein] + [thioredoxin]-disulfide + H2O = L-methionyl-(S)-S-oxide-[protein] + [thioredoxin]-dithiol</text>
        <dbReference type="Rhea" id="RHEA:14217"/>
        <dbReference type="Rhea" id="RHEA-COMP:10698"/>
        <dbReference type="Rhea" id="RHEA-COMP:10700"/>
        <dbReference type="Rhea" id="RHEA-COMP:12313"/>
        <dbReference type="Rhea" id="RHEA-COMP:12315"/>
        <dbReference type="ChEBI" id="CHEBI:15377"/>
        <dbReference type="ChEBI" id="CHEBI:16044"/>
        <dbReference type="ChEBI" id="CHEBI:29950"/>
        <dbReference type="ChEBI" id="CHEBI:44120"/>
        <dbReference type="ChEBI" id="CHEBI:50058"/>
        <dbReference type="EC" id="1.8.4.11"/>
    </reaction>
</comment>
<keyword evidence="1 4" id="KW-0560">Oxidoreductase</keyword>
<dbReference type="PANTHER" id="PTHR42799">
    <property type="entry name" value="MITOCHONDRIAL PEPTIDE METHIONINE SULFOXIDE REDUCTASE"/>
    <property type="match status" value="1"/>
</dbReference>
<evidence type="ECO:0000256" key="1">
    <source>
        <dbReference type="ARBA" id="ARBA00023002"/>
    </source>
</evidence>
<evidence type="ECO:0000256" key="4">
    <source>
        <dbReference type="HAMAP-Rule" id="MF_01401"/>
    </source>
</evidence>
<proteinExistence type="inferred from homology"/>
<dbReference type="InterPro" id="IPR036509">
    <property type="entry name" value="Met_Sox_Rdtase_MsrA_sf"/>
</dbReference>
<dbReference type="InterPro" id="IPR050162">
    <property type="entry name" value="MsrA_MetSO_reductase"/>
</dbReference>
<dbReference type="SUPFAM" id="SSF55068">
    <property type="entry name" value="Peptide methionine sulfoxide reductase"/>
    <property type="match status" value="1"/>
</dbReference>
<protein>
    <recommendedName>
        <fullName evidence="4">Peptide methionine sulfoxide reductase MsrA</fullName>
        <shortName evidence="4">Protein-methionine-S-oxide reductase</shortName>
        <ecNumber evidence="4">1.8.4.11</ecNumber>
    </recommendedName>
    <alternativeName>
        <fullName evidence="4">Peptide-methionine (S)-S-oxide reductase</fullName>
        <shortName evidence="4">Peptide Met(O) reductase</shortName>
    </alternativeName>
</protein>
<dbReference type="EMBL" id="JACHMK010000001">
    <property type="protein sequence ID" value="MBB6335240.1"/>
    <property type="molecule type" value="Genomic_DNA"/>
</dbReference>
<comment type="function">
    <text evidence="4">Has an important function as a repair enzyme for proteins that have been inactivated by oxidation. Catalyzes the reversible oxidation-reduction of methionine sulfoxide in proteins to methionine.</text>
</comment>
<feature type="domain" description="Peptide methionine sulphoxide reductase MsrA" evidence="5">
    <location>
        <begin position="36"/>
        <end position="192"/>
    </location>
</feature>
<dbReference type="InterPro" id="IPR002569">
    <property type="entry name" value="Met_Sox_Rdtase_MsrA_dom"/>
</dbReference>
<evidence type="ECO:0000259" key="5">
    <source>
        <dbReference type="Pfam" id="PF01625"/>
    </source>
</evidence>
<comment type="similarity">
    <text evidence="4">Belongs to the MsrA Met sulfoxide reductase family.</text>
</comment>
<organism evidence="6 7">
    <name type="scientific">Schaalia hyovaginalis</name>
    <dbReference type="NCBI Taxonomy" id="29316"/>
    <lineage>
        <taxon>Bacteria</taxon>
        <taxon>Bacillati</taxon>
        <taxon>Actinomycetota</taxon>
        <taxon>Actinomycetes</taxon>
        <taxon>Actinomycetales</taxon>
        <taxon>Actinomycetaceae</taxon>
        <taxon>Schaalia</taxon>
    </lineage>
</organism>
<accession>A0A923IYJ1</accession>
<dbReference type="GO" id="GO:0034599">
    <property type="term" value="P:cellular response to oxidative stress"/>
    <property type="evidence" value="ECO:0007669"/>
    <property type="project" value="TreeGrafter"/>
</dbReference>
<dbReference type="Pfam" id="PF01625">
    <property type="entry name" value="PMSR"/>
    <property type="match status" value="1"/>
</dbReference>
<dbReference type="PANTHER" id="PTHR42799:SF2">
    <property type="entry name" value="MITOCHONDRIAL PEPTIDE METHIONINE SULFOXIDE REDUCTASE"/>
    <property type="match status" value="1"/>
</dbReference>
<dbReference type="GO" id="GO:0008113">
    <property type="term" value="F:peptide-methionine (S)-S-oxide reductase activity"/>
    <property type="evidence" value="ECO:0007669"/>
    <property type="project" value="UniProtKB-UniRule"/>
</dbReference>
<dbReference type="NCBIfam" id="TIGR00401">
    <property type="entry name" value="msrA"/>
    <property type="match status" value="1"/>
</dbReference>
<dbReference type="Proteomes" id="UP000617426">
    <property type="component" value="Unassembled WGS sequence"/>
</dbReference>
<dbReference type="EC" id="1.8.4.11" evidence="4"/>
<dbReference type="AlphaFoldDB" id="A0A923IYJ1"/>
<name>A0A923IYJ1_9ACTO</name>
<dbReference type="HAMAP" id="MF_01401">
    <property type="entry name" value="MsrA"/>
    <property type="match status" value="1"/>
</dbReference>
<reference evidence="6" key="1">
    <citation type="submission" date="2020-08" db="EMBL/GenBank/DDBJ databases">
        <title>Sequencing the genomes of 1000 actinobacteria strains.</title>
        <authorList>
            <person name="Klenk H.-P."/>
        </authorList>
    </citation>
    <scope>NUCLEOTIDE SEQUENCE</scope>
    <source>
        <strain evidence="6">DSM 10695</strain>
    </source>
</reference>
<dbReference type="Gene3D" id="3.30.1060.10">
    <property type="entry name" value="Peptide methionine sulphoxide reductase MsrA"/>
    <property type="match status" value="1"/>
</dbReference>
<feature type="active site" evidence="4">
    <location>
        <position position="42"/>
    </location>
</feature>
<comment type="catalytic activity">
    <reaction evidence="3 4">
        <text>[thioredoxin]-disulfide + L-methionine + H2O = L-methionine (S)-S-oxide + [thioredoxin]-dithiol</text>
        <dbReference type="Rhea" id="RHEA:19993"/>
        <dbReference type="Rhea" id="RHEA-COMP:10698"/>
        <dbReference type="Rhea" id="RHEA-COMP:10700"/>
        <dbReference type="ChEBI" id="CHEBI:15377"/>
        <dbReference type="ChEBI" id="CHEBI:29950"/>
        <dbReference type="ChEBI" id="CHEBI:50058"/>
        <dbReference type="ChEBI" id="CHEBI:57844"/>
        <dbReference type="ChEBI" id="CHEBI:58772"/>
        <dbReference type="EC" id="1.8.4.11"/>
    </reaction>
</comment>
<evidence type="ECO:0000313" key="6">
    <source>
        <dbReference type="EMBL" id="MBB6335240.1"/>
    </source>
</evidence>
<evidence type="ECO:0000256" key="3">
    <source>
        <dbReference type="ARBA" id="ARBA00048782"/>
    </source>
</evidence>
<evidence type="ECO:0000313" key="7">
    <source>
        <dbReference type="Proteomes" id="UP000617426"/>
    </source>
</evidence>
<dbReference type="RefSeq" id="WP_184453524.1">
    <property type="nucleotide sequence ID" value="NZ_JACHMK010000001.1"/>
</dbReference>
<gene>
    <name evidence="4" type="primary">msrA</name>
    <name evidence="6" type="ORF">HD592_001805</name>
</gene>
<sequence>MDSRIFGLGGSASFLPAPPALTAPIDHEPGEGEEVLYLAAGCFWGVDKAFWNAPGVVATATGYMGGHLDNPSYEQVCTSTTGHAETVRVVYSTAQTSAAQLIARFFEIHDPTQVDRQGNDLGPQYRGAIWTSTPEQLDVALRAREAYQGALDAKGFGAIATQVAPADEAGPFWYAEEYHQKYLHKNPNGYECHARTGVPCPIV</sequence>
<dbReference type="GO" id="GO:0005737">
    <property type="term" value="C:cytoplasm"/>
    <property type="evidence" value="ECO:0007669"/>
    <property type="project" value="TreeGrafter"/>
</dbReference>
<comment type="caution">
    <text evidence="6">The sequence shown here is derived from an EMBL/GenBank/DDBJ whole genome shotgun (WGS) entry which is preliminary data.</text>
</comment>
<evidence type="ECO:0000256" key="2">
    <source>
        <dbReference type="ARBA" id="ARBA00047806"/>
    </source>
</evidence>
<keyword evidence="7" id="KW-1185">Reference proteome</keyword>